<evidence type="ECO:0000313" key="3">
    <source>
        <dbReference type="Proteomes" id="UP000821853"/>
    </source>
</evidence>
<proteinExistence type="predicted"/>
<evidence type="ECO:0000256" key="1">
    <source>
        <dbReference type="SAM" id="MobiDB-lite"/>
    </source>
</evidence>
<dbReference type="VEuPathDB" id="VectorBase:HLOH_057256"/>
<organism evidence="2 3">
    <name type="scientific">Haemaphysalis longicornis</name>
    <name type="common">Bush tick</name>
    <dbReference type="NCBI Taxonomy" id="44386"/>
    <lineage>
        <taxon>Eukaryota</taxon>
        <taxon>Metazoa</taxon>
        <taxon>Ecdysozoa</taxon>
        <taxon>Arthropoda</taxon>
        <taxon>Chelicerata</taxon>
        <taxon>Arachnida</taxon>
        <taxon>Acari</taxon>
        <taxon>Parasitiformes</taxon>
        <taxon>Ixodida</taxon>
        <taxon>Ixodoidea</taxon>
        <taxon>Ixodidae</taxon>
        <taxon>Haemaphysalinae</taxon>
        <taxon>Haemaphysalis</taxon>
    </lineage>
</organism>
<reference evidence="2 3" key="1">
    <citation type="journal article" date="2020" name="Cell">
        <title>Large-Scale Comparative Analyses of Tick Genomes Elucidate Their Genetic Diversity and Vector Capacities.</title>
        <authorList>
            <consortium name="Tick Genome and Microbiome Consortium (TIGMIC)"/>
            <person name="Jia N."/>
            <person name="Wang J."/>
            <person name="Shi W."/>
            <person name="Du L."/>
            <person name="Sun Y."/>
            <person name="Zhan W."/>
            <person name="Jiang J.F."/>
            <person name="Wang Q."/>
            <person name="Zhang B."/>
            <person name="Ji P."/>
            <person name="Bell-Sakyi L."/>
            <person name="Cui X.M."/>
            <person name="Yuan T.T."/>
            <person name="Jiang B.G."/>
            <person name="Yang W.F."/>
            <person name="Lam T.T."/>
            <person name="Chang Q.C."/>
            <person name="Ding S.J."/>
            <person name="Wang X.J."/>
            <person name="Zhu J.G."/>
            <person name="Ruan X.D."/>
            <person name="Zhao L."/>
            <person name="Wei J.T."/>
            <person name="Ye R.Z."/>
            <person name="Que T.C."/>
            <person name="Du C.H."/>
            <person name="Zhou Y.H."/>
            <person name="Cheng J.X."/>
            <person name="Dai P.F."/>
            <person name="Guo W.B."/>
            <person name="Han X.H."/>
            <person name="Huang E.J."/>
            <person name="Li L.F."/>
            <person name="Wei W."/>
            <person name="Gao Y.C."/>
            <person name="Liu J.Z."/>
            <person name="Shao H.Z."/>
            <person name="Wang X."/>
            <person name="Wang C.C."/>
            <person name="Yang T.C."/>
            <person name="Huo Q.B."/>
            <person name="Li W."/>
            <person name="Chen H.Y."/>
            <person name="Chen S.E."/>
            <person name="Zhou L.G."/>
            <person name="Ni X.B."/>
            <person name="Tian J.H."/>
            <person name="Sheng Y."/>
            <person name="Liu T."/>
            <person name="Pan Y.S."/>
            <person name="Xia L.Y."/>
            <person name="Li J."/>
            <person name="Zhao F."/>
            <person name="Cao W.C."/>
        </authorList>
    </citation>
    <scope>NUCLEOTIDE SEQUENCE [LARGE SCALE GENOMIC DNA]</scope>
    <source>
        <strain evidence="2">HaeL-2018</strain>
    </source>
</reference>
<sequence>MTGNEEHAMEQKIQEMTVQNANTNTQVVHDAHTGEEEMREEAAETMIQSGNNTTHRGALHLVAQQHKEQTTRKKKPTGLKSPALPETDYKIVYRPQNGLHLAKWKDSDAAIAMSQAMNMPLRDFVSKITVQVQWTQNLLVVSTAHEELIN</sequence>
<name>A0A9J6GV18_HAELO</name>
<protein>
    <submittedName>
        <fullName evidence="2">Uncharacterized protein</fullName>
    </submittedName>
</protein>
<evidence type="ECO:0000313" key="2">
    <source>
        <dbReference type="EMBL" id="KAH9379309.1"/>
    </source>
</evidence>
<dbReference type="Proteomes" id="UP000821853">
    <property type="component" value="Unassembled WGS sequence"/>
</dbReference>
<comment type="caution">
    <text evidence="2">The sequence shown here is derived from an EMBL/GenBank/DDBJ whole genome shotgun (WGS) entry which is preliminary data.</text>
</comment>
<accession>A0A9J6GV18</accession>
<dbReference type="EMBL" id="JABSTR010000009">
    <property type="protein sequence ID" value="KAH9379309.1"/>
    <property type="molecule type" value="Genomic_DNA"/>
</dbReference>
<feature type="region of interest" description="Disordered" evidence="1">
    <location>
        <begin position="63"/>
        <end position="83"/>
    </location>
</feature>
<keyword evidence="3" id="KW-1185">Reference proteome</keyword>
<gene>
    <name evidence="2" type="ORF">HPB48_015355</name>
</gene>
<dbReference type="AlphaFoldDB" id="A0A9J6GV18"/>